<organism evidence="2 3">
    <name type="scientific">Rhizobium leguminosarum</name>
    <dbReference type="NCBI Taxonomy" id="384"/>
    <lineage>
        <taxon>Bacteria</taxon>
        <taxon>Pseudomonadati</taxon>
        <taxon>Pseudomonadota</taxon>
        <taxon>Alphaproteobacteria</taxon>
        <taxon>Hyphomicrobiales</taxon>
        <taxon>Rhizobiaceae</taxon>
        <taxon>Rhizobium/Agrobacterium group</taxon>
        <taxon>Rhizobium</taxon>
    </lineage>
</organism>
<evidence type="ECO:0000256" key="1">
    <source>
        <dbReference type="SAM" id="MobiDB-lite"/>
    </source>
</evidence>
<feature type="compositionally biased region" description="Basic and acidic residues" evidence="1">
    <location>
        <begin position="39"/>
        <end position="48"/>
    </location>
</feature>
<evidence type="ECO:0000313" key="2">
    <source>
        <dbReference type="EMBL" id="MBB4288783.1"/>
    </source>
</evidence>
<dbReference type="EMBL" id="JACIGO010000001">
    <property type="protein sequence ID" value="MBB4288783.1"/>
    <property type="molecule type" value="Genomic_DNA"/>
</dbReference>
<sequence>MIERLSVVRRAQPLSRKLESRALPRLPARWARLSLQSRQESHQLKEQQDGSNQGVDGPPESSDGWNKKSVCITRCTLVGCYS</sequence>
<dbReference type="AlphaFoldDB" id="A0AAE2MG31"/>
<gene>
    <name evidence="2" type="ORF">GGE16_000799</name>
</gene>
<name>A0AAE2MG31_RHILE</name>
<evidence type="ECO:0000313" key="3">
    <source>
        <dbReference type="Proteomes" id="UP000538507"/>
    </source>
</evidence>
<dbReference type="Proteomes" id="UP000538507">
    <property type="component" value="Unassembled WGS sequence"/>
</dbReference>
<reference evidence="2 3" key="1">
    <citation type="submission" date="2020-08" db="EMBL/GenBank/DDBJ databases">
        <title>Genomic Encyclopedia of Type Strains, Phase IV (KMG-V): Genome sequencing to study the core and pangenomes of soil and plant-associated prokaryotes.</title>
        <authorList>
            <person name="Whitman W."/>
        </authorList>
    </citation>
    <scope>NUCLEOTIDE SEQUENCE [LARGE SCALE GENOMIC DNA]</scope>
    <source>
        <strain evidence="2 3">SEMIA 415</strain>
    </source>
</reference>
<comment type="caution">
    <text evidence="2">The sequence shown here is derived from an EMBL/GenBank/DDBJ whole genome shotgun (WGS) entry which is preliminary data.</text>
</comment>
<accession>A0AAE2MG31</accession>
<proteinExistence type="predicted"/>
<protein>
    <submittedName>
        <fullName evidence="2">Uncharacterized protein</fullName>
    </submittedName>
</protein>
<feature type="region of interest" description="Disordered" evidence="1">
    <location>
        <begin position="37"/>
        <end position="66"/>
    </location>
</feature>